<dbReference type="GeneID" id="2904826"/>
<dbReference type="Pfam" id="PF00339">
    <property type="entry name" value="Arrestin_N"/>
    <property type="match status" value="1"/>
</dbReference>
<dbReference type="Pfam" id="PF02752">
    <property type="entry name" value="Arrestin_C"/>
    <property type="match status" value="1"/>
</dbReference>
<dbReference type="InterPro" id="IPR014756">
    <property type="entry name" value="Ig_E-set"/>
</dbReference>
<feature type="domain" description="Arrestin C-terminal-like" evidence="2">
    <location>
        <begin position="247"/>
        <end position="390"/>
    </location>
</feature>
<dbReference type="HOGENOM" id="CLU_018982_1_0_1"/>
<dbReference type="InterPro" id="IPR050357">
    <property type="entry name" value="Arrestin_domain-protein"/>
</dbReference>
<reference evidence="3 4" key="1">
    <citation type="journal article" date="2004" name="Nature">
        <title>Genome evolution in yeasts.</title>
        <authorList>
            <consortium name="Genolevures"/>
            <person name="Dujon B."/>
            <person name="Sherman D."/>
            <person name="Fischer G."/>
            <person name="Durrens P."/>
            <person name="Casaregola S."/>
            <person name="Lafontaine I."/>
            <person name="de Montigny J."/>
            <person name="Marck C."/>
            <person name="Neuveglise C."/>
            <person name="Talla E."/>
            <person name="Goffard N."/>
            <person name="Frangeul L."/>
            <person name="Aigle M."/>
            <person name="Anthouard V."/>
            <person name="Babour A."/>
            <person name="Barbe V."/>
            <person name="Barnay S."/>
            <person name="Blanchin S."/>
            <person name="Beckerich J.M."/>
            <person name="Beyne E."/>
            <person name="Bleykasten C."/>
            <person name="Boisrame A."/>
            <person name="Boyer J."/>
            <person name="Cattolico L."/>
            <person name="Confanioleri F."/>
            <person name="de Daruvar A."/>
            <person name="Despons L."/>
            <person name="Fabre E."/>
            <person name="Fairhead C."/>
            <person name="Ferry-Dumazet H."/>
            <person name="Groppi A."/>
            <person name="Hantraye F."/>
            <person name="Hennequin C."/>
            <person name="Jauniaux N."/>
            <person name="Joyet P."/>
            <person name="Kachouri R."/>
            <person name="Kerrest A."/>
            <person name="Koszul R."/>
            <person name="Lemaire M."/>
            <person name="Lesur I."/>
            <person name="Ma L."/>
            <person name="Muller H."/>
            <person name="Nicaud J.M."/>
            <person name="Nikolski M."/>
            <person name="Oztas S."/>
            <person name="Ozier-Kalogeropoulos O."/>
            <person name="Pellenz S."/>
            <person name="Potier S."/>
            <person name="Richard G.F."/>
            <person name="Straub M.L."/>
            <person name="Suleau A."/>
            <person name="Swennene D."/>
            <person name="Tekaia F."/>
            <person name="Wesolowski-Louvel M."/>
            <person name="Westhof E."/>
            <person name="Wirth B."/>
            <person name="Zeniou-Meyer M."/>
            <person name="Zivanovic I."/>
            <person name="Bolotin-Fukuhara M."/>
            <person name="Thierry A."/>
            <person name="Bouchier C."/>
            <person name="Caudron B."/>
            <person name="Scarpelli C."/>
            <person name="Gaillardin C."/>
            <person name="Weissenbach J."/>
            <person name="Wincker P."/>
            <person name="Souciet J.L."/>
        </authorList>
    </citation>
    <scope>NUCLEOTIDE SEQUENCE [LARGE SCALE GENOMIC DNA]</scope>
    <source>
        <strain evidence="4">ATCC 36239 / CBS 767 / BCRC 21394 / JCM 1990 / NBRC 0083 / IGC 2968</strain>
    </source>
</reference>
<dbReference type="GO" id="GO:0070086">
    <property type="term" value="P:ubiquitin-dependent endocytosis"/>
    <property type="evidence" value="ECO:0007669"/>
    <property type="project" value="TreeGrafter"/>
</dbReference>
<feature type="compositionally biased region" description="Low complexity" evidence="1">
    <location>
        <begin position="738"/>
        <end position="759"/>
    </location>
</feature>
<feature type="compositionally biased region" description="Basic and acidic residues" evidence="1">
    <location>
        <begin position="401"/>
        <end position="410"/>
    </location>
</feature>
<dbReference type="Gene3D" id="2.60.40.640">
    <property type="match status" value="1"/>
</dbReference>
<dbReference type="GO" id="GO:0005886">
    <property type="term" value="C:plasma membrane"/>
    <property type="evidence" value="ECO:0007669"/>
    <property type="project" value="TreeGrafter"/>
</dbReference>
<dbReference type="GO" id="GO:0005829">
    <property type="term" value="C:cytosol"/>
    <property type="evidence" value="ECO:0007669"/>
    <property type="project" value="TreeGrafter"/>
</dbReference>
<dbReference type="InParanoid" id="Q6BIN4"/>
<feature type="compositionally biased region" description="Polar residues" evidence="1">
    <location>
        <begin position="550"/>
        <end position="564"/>
    </location>
</feature>
<dbReference type="OrthoDB" id="2333384at2759"/>
<dbReference type="FunCoup" id="Q6BIN4">
    <property type="interactions" value="91"/>
</dbReference>
<proteinExistence type="predicted"/>
<name>Q6BIN4_DEBHA</name>
<dbReference type="GO" id="GO:0031625">
    <property type="term" value="F:ubiquitin protein ligase binding"/>
    <property type="evidence" value="ECO:0007669"/>
    <property type="project" value="TreeGrafter"/>
</dbReference>
<feature type="region of interest" description="Disordered" evidence="1">
    <location>
        <begin position="115"/>
        <end position="165"/>
    </location>
</feature>
<dbReference type="SUPFAM" id="SSF81296">
    <property type="entry name" value="E set domains"/>
    <property type="match status" value="1"/>
</dbReference>
<dbReference type="InterPro" id="IPR011021">
    <property type="entry name" value="Arrestin-like_N"/>
</dbReference>
<dbReference type="OMA" id="IAVDNTW"/>
<dbReference type="GO" id="GO:0030674">
    <property type="term" value="F:protein-macromolecule adaptor activity"/>
    <property type="evidence" value="ECO:0007669"/>
    <property type="project" value="TreeGrafter"/>
</dbReference>
<sequence>MGKKQTSNFKQASLFDIRLKNLDHDILVLKGTEHDAASVLLAGKIALSVNEPLTVKRLSLRLYSTLRINSIDSMNSARGGSGKPYRFEKKLYEHSWDDMEINSYLSNMYENSNSTNPIGLSRSPNHSSTGLKNLGYSKRSKSSSNLTNSSFPSLTHSDSTSSLTSSKSNHILVQGNYEFPFSAVLPGDMPESVEGLRGASVVYKLEATIDRGKFHNKMVTKKHLRVLRTLTTDAVELSETVAVDNTWPKKVEYSLNVPSKAIAIGSNIPISFMLVPLLKGLRLGDIKIQLVEYSSCVGYLPPAHSEERVVVSKTISQPNENDPEFQMDKWEVDNYLKVPDSLSKCTQDCDIQNFIKVRHKLKFTIGLINPDNHVSELRASLPVQLFISPFVSIKAKYVDSDDDARSRDSGNENSNYDEELLFSSNNGSHTSLRSLNSSPNNENLNDNRLTSNPNSYTSFNGLMAPPVYEQHIYDKLWSDISPVESPINSGSSTPRYSNYLPNGNRDQGDARDQGDVRDQFSMSPLDSVQLNENLRALSLQRQLQEHGDDSTPNSAQTPGSSSRSRPVFNIGENNSQGDYFTRSRSPLSTSSPPASNIPLQSPGLTSPPIHLSRVNSESNLDSRALSRVPSYTQAMRSDANEDALSPAYEPPLPGSNINLSEVNRKVADSSSPTNNTSSKGRSILSRGSSNLNLKGLSSSSRGSSLNSSPSNSRNVSSSNLAALSSSPKNLSRTSSKKSIQNNGNNSGASSSSNTPVSSSPGLKAHDLPPHLLLNHNNSSTSITKPSSSASDRNAALLGSSYPKKTTSSLNINVPFLSKKSKDKK</sequence>
<feature type="compositionally biased region" description="Low complexity" evidence="1">
    <location>
        <begin position="142"/>
        <end position="165"/>
    </location>
</feature>
<dbReference type="eggNOG" id="KOG3780">
    <property type="taxonomic scope" value="Eukaryota"/>
</dbReference>
<dbReference type="PANTHER" id="PTHR11188">
    <property type="entry name" value="ARRESTIN DOMAIN CONTAINING PROTEIN"/>
    <property type="match status" value="1"/>
</dbReference>
<feature type="compositionally biased region" description="Low complexity" evidence="1">
    <location>
        <begin position="431"/>
        <end position="452"/>
    </location>
</feature>
<evidence type="ECO:0000259" key="2">
    <source>
        <dbReference type="SMART" id="SM01017"/>
    </source>
</evidence>
<evidence type="ECO:0000313" key="3">
    <source>
        <dbReference type="EMBL" id="CAG90405.2"/>
    </source>
</evidence>
<feature type="region of interest" description="Disordered" evidence="1">
    <location>
        <begin position="542"/>
        <end position="810"/>
    </location>
</feature>
<feature type="compositionally biased region" description="Polar residues" evidence="1">
    <location>
        <begin position="668"/>
        <end position="680"/>
    </location>
</feature>
<dbReference type="AlphaFoldDB" id="Q6BIN4"/>
<feature type="region of interest" description="Disordered" evidence="1">
    <location>
        <begin position="401"/>
        <end position="452"/>
    </location>
</feature>
<feature type="compositionally biased region" description="Polar residues" evidence="1">
    <location>
        <begin position="486"/>
        <end position="505"/>
    </location>
</feature>
<dbReference type="PANTHER" id="PTHR11188:SF17">
    <property type="entry name" value="FI21816P1"/>
    <property type="match status" value="1"/>
</dbReference>
<dbReference type="RefSeq" id="XP_461937.2">
    <property type="nucleotide sequence ID" value="XM_461937.1"/>
</dbReference>
<dbReference type="InterPro" id="IPR014752">
    <property type="entry name" value="Arrestin-like_C"/>
</dbReference>
<feature type="compositionally biased region" description="Low complexity" evidence="1">
    <location>
        <begin position="582"/>
        <end position="594"/>
    </location>
</feature>
<dbReference type="STRING" id="284592.Q6BIN4"/>
<evidence type="ECO:0000256" key="1">
    <source>
        <dbReference type="SAM" id="MobiDB-lite"/>
    </source>
</evidence>
<keyword evidence="4" id="KW-1185">Reference proteome</keyword>
<evidence type="ECO:0000313" key="4">
    <source>
        <dbReference type="Proteomes" id="UP000000599"/>
    </source>
</evidence>
<feature type="compositionally biased region" description="Low complexity" evidence="1">
    <location>
        <begin position="684"/>
        <end position="731"/>
    </location>
</feature>
<feature type="compositionally biased region" description="Basic and acidic residues" evidence="1">
    <location>
        <begin position="506"/>
        <end position="518"/>
    </location>
</feature>
<gene>
    <name evidence="3" type="ordered locus">DEHA2G08976g</name>
</gene>
<protein>
    <submittedName>
        <fullName evidence="3">DEHA2G08976p</fullName>
    </submittedName>
</protein>
<accession>Q6BIN4</accession>
<dbReference type="SMART" id="SM01017">
    <property type="entry name" value="Arrestin_C"/>
    <property type="match status" value="1"/>
</dbReference>
<dbReference type="KEGG" id="dha:DEHA2G08976g"/>
<dbReference type="Proteomes" id="UP000000599">
    <property type="component" value="Chromosome G"/>
</dbReference>
<feature type="compositionally biased region" description="Polar residues" evidence="1">
    <location>
        <begin position="115"/>
        <end position="131"/>
    </location>
</feature>
<feature type="compositionally biased region" description="Low complexity" evidence="1">
    <location>
        <begin position="769"/>
        <end position="790"/>
    </location>
</feature>
<feature type="region of interest" description="Disordered" evidence="1">
    <location>
        <begin position="486"/>
        <end position="518"/>
    </location>
</feature>
<dbReference type="EMBL" id="CR382139">
    <property type="protein sequence ID" value="CAG90405.2"/>
    <property type="molecule type" value="Genomic_DNA"/>
</dbReference>
<dbReference type="VEuPathDB" id="FungiDB:DEHA2G08976g"/>
<organism evidence="3 4">
    <name type="scientific">Debaryomyces hansenii (strain ATCC 36239 / CBS 767 / BCRC 21394 / JCM 1990 / NBRC 0083 / IGC 2968)</name>
    <name type="common">Yeast</name>
    <name type="synonym">Torulaspora hansenii</name>
    <dbReference type="NCBI Taxonomy" id="284592"/>
    <lineage>
        <taxon>Eukaryota</taxon>
        <taxon>Fungi</taxon>
        <taxon>Dikarya</taxon>
        <taxon>Ascomycota</taxon>
        <taxon>Saccharomycotina</taxon>
        <taxon>Pichiomycetes</taxon>
        <taxon>Debaryomycetaceae</taxon>
        <taxon>Debaryomyces</taxon>
    </lineage>
</organism>
<dbReference type="InterPro" id="IPR011022">
    <property type="entry name" value="Arrestin_C-like"/>
</dbReference>